<keyword evidence="2" id="KW-1185">Reference proteome</keyword>
<reference evidence="1" key="1">
    <citation type="submission" date="2022-09" db="EMBL/GenBank/DDBJ databases">
        <title>Culturomic study of gut microbiota in children with autism spectrum disorder.</title>
        <authorList>
            <person name="Efimov B.A."/>
            <person name="Chaplin A.V."/>
            <person name="Sokolova S.R."/>
            <person name="Pikina A.P."/>
            <person name="Korzhanova M."/>
            <person name="Belova V."/>
            <person name="Korostin D."/>
        </authorList>
    </citation>
    <scope>NUCLEOTIDE SEQUENCE</scope>
    <source>
        <strain evidence="1">ASD5510</strain>
    </source>
</reference>
<gene>
    <name evidence="1" type="ORF">OBO34_21870</name>
</gene>
<proteinExistence type="predicted"/>
<evidence type="ECO:0000313" key="2">
    <source>
        <dbReference type="Proteomes" id="UP001065549"/>
    </source>
</evidence>
<sequence length="374" mass="37566">MAIQNRRGAYGDFNPDKLKSGEWATVMSGDPNAADGRATYLCYEPGVVKRMATFEDMEENVELSLDHIFDRFTADMQKAFDNANAALATMQTATTAANNAASNANTKATAANTAATNANSKAALADTAASNANAKASAAETAASNANAKATAANTAAGSANTAATNANSKATAAEAAAKTANDIATLVQQKLNNGDFNGKAATVSVGNVTTGAPGSQVQITARGTSTNVILDFAIPQGQKGDPGTITNLSGQPVTFTVASSDVDIATGETLATIFGKLLKSVQTLRTGLAGKAASSHNHSATNITSGTLPVTRGGTGQTTAAGVKSAFGVTALETSLANLISDETIAAAQAAGIDLSGGGVLNLNRLVQLFLTN</sequence>
<dbReference type="AlphaFoldDB" id="A0A9J6QZV8"/>
<dbReference type="Proteomes" id="UP001065549">
    <property type="component" value="Unassembled WGS sequence"/>
</dbReference>
<organism evidence="1 2">
    <name type="scientific">Hominibacterium faecale</name>
    <dbReference type="NCBI Taxonomy" id="2839743"/>
    <lineage>
        <taxon>Bacteria</taxon>
        <taxon>Bacillati</taxon>
        <taxon>Bacillota</taxon>
        <taxon>Clostridia</taxon>
        <taxon>Peptostreptococcales</taxon>
        <taxon>Anaerovoracaceae</taxon>
        <taxon>Hominibacterium</taxon>
    </lineage>
</organism>
<protein>
    <submittedName>
        <fullName evidence="1">Uncharacterized protein</fullName>
    </submittedName>
</protein>
<accession>A0A9J6QZV8</accession>
<feature type="non-terminal residue" evidence="1">
    <location>
        <position position="374"/>
    </location>
</feature>
<dbReference type="RefSeq" id="WP_415270838.1">
    <property type="nucleotide sequence ID" value="NZ_JAOSHN010000018.1"/>
</dbReference>
<evidence type="ECO:0000313" key="1">
    <source>
        <dbReference type="EMBL" id="MCU7380965.1"/>
    </source>
</evidence>
<dbReference type="EMBL" id="JAOSHN010000018">
    <property type="protein sequence ID" value="MCU7380965.1"/>
    <property type="molecule type" value="Genomic_DNA"/>
</dbReference>
<comment type="caution">
    <text evidence="1">The sequence shown here is derived from an EMBL/GenBank/DDBJ whole genome shotgun (WGS) entry which is preliminary data.</text>
</comment>
<name>A0A9J6QZV8_9FIRM</name>